<dbReference type="PANTHER" id="PTHR45947">
    <property type="entry name" value="SULFOQUINOVOSYL TRANSFERASE SQD2"/>
    <property type="match status" value="1"/>
</dbReference>
<dbReference type="InterPro" id="IPR001296">
    <property type="entry name" value="Glyco_trans_1"/>
</dbReference>
<accession>A0A1E5T1G2</accession>
<dbReference type="SUPFAM" id="SSF53756">
    <property type="entry name" value="UDP-Glycosyltransferase/glycogen phosphorylase"/>
    <property type="match status" value="1"/>
</dbReference>
<dbReference type="GO" id="GO:0016757">
    <property type="term" value="F:glycosyltransferase activity"/>
    <property type="evidence" value="ECO:0007669"/>
    <property type="project" value="InterPro"/>
</dbReference>
<dbReference type="EMBL" id="MDGQ01000005">
    <property type="protein sequence ID" value="OEK05201.1"/>
    <property type="molecule type" value="Genomic_DNA"/>
</dbReference>
<dbReference type="RefSeq" id="WP_069836705.1">
    <property type="nucleotide sequence ID" value="NZ_MDGQ01000005.1"/>
</dbReference>
<feature type="domain" description="Glycosyltransferase subfamily 4-like N-terminal" evidence="2">
    <location>
        <begin position="46"/>
        <end position="186"/>
    </location>
</feature>
<gene>
    <name evidence="3" type="ORF">BFP71_17510</name>
</gene>
<evidence type="ECO:0000259" key="1">
    <source>
        <dbReference type="Pfam" id="PF00534"/>
    </source>
</evidence>
<dbReference type="Pfam" id="PF13439">
    <property type="entry name" value="Glyco_transf_4"/>
    <property type="match status" value="1"/>
</dbReference>
<dbReference type="Gene3D" id="3.40.50.2000">
    <property type="entry name" value="Glycogen Phosphorylase B"/>
    <property type="match status" value="2"/>
</dbReference>
<evidence type="ECO:0000313" key="4">
    <source>
        <dbReference type="Proteomes" id="UP000095552"/>
    </source>
</evidence>
<feature type="domain" description="Glycosyl transferase family 1" evidence="1">
    <location>
        <begin position="200"/>
        <end position="355"/>
    </location>
</feature>
<keyword evidence="4" id="KW-1185">Reference proteome</keyword>
<dbReference type="CDD" id="cd03801">
    <property type="entry name" value="GT4_PimA-like"/>
    <property type="match status" value="1"/>
</dbReference>
<sequence length="381" mass="43439">MKILFVQKEGGIFGAENYQLKVIPGLLDENVVIEFLRLYTNLQGGKGGEFVDRLTNMGVKVHEINISKYPTPWVLAKIHRVAKAGSYDLIHTHLIHADFYLALAKLLFQGKYTLVSTKHGYDNAFTSKYGFDASKQTKTPYFLISKWSEKRMRASFTISKGLRDFFVKTKLSTSDKMELIHYGFDMANHFETKGLSQFRLAKKQLIIVGRLVAFKGHQFLIDAMELVKKEYSSEVKLLIAGTGDLEDELKRKVCNLRLKDQISFLGYSENVGEYMANSDIVVVPSVSEGFGVVFLEAFAAKTPVVSWDVPAGNELMKHAESGYHVEPYDIRKLANQLISIFENPEVQTRIAENAYSNLMEYYNLNRMVTETIAFYERSRRI</sequence>
<dbReference type="InterPro" id="IPR028098">
    <property type="entry name" value="Glyco_trans_4-like_N"/>
</dbReference>
<proteinExistence type="predicted"/>
<dbReference type="Pfam" id="PF00534">
    <property type="entry name" value="Glycos_transf_1"/>
    <property type="match status" value="1"/>
</dbReference>
<dbReference type="OrthoDB" id="9806653at2"/>
<name>A0A1E5T1G2_9BACT</name>
<reference evidence="3 4" key="1">
    <citation type="submission" date="2016-08" db="EMBL/GenBank/DDBJ databases">
        <title>Draft genome of Fabibacter sp. strain SK-8.</title>
        <authorList>
            <person name="Wong S.-K."/>
            <person name="Hamasaki K."/>
            <person name="Yoshizawa S."/>
        </authorList>
    </citation>
    <scope>NUCLEOTIDE SEQUENCE [LARGE SCALE GENOMIC DNA]</scope>
    <source>
        <strain evidence="3 4">SK-8</strain>
    </source>
</reference>
<protein>
    <recommendedName>
        <fullName evidence="5">Glycosyl transferase family 1</fullName>
    </recommendedName>
</protein>
<organism evidence="3 4">
    <name type="scientific">Roseivirga misakiensis</name>
    <dbReference type="NCBI Taxonomy" id="1563681"/>
    <lineage>
        <taxon>Bacteria</taxon>
        <taxon>Pseudomonadati</taxon>
        <taxon>Bacteroidota</taxon>
        <taxon>Cytophagia</taxon>
        <taxon>Cytophagales</taxon>
        <taxon>Roseivirgaceae</taxon>
        <taxon>Roseivirga</taxon>
    </lineage>
</organism>
<dbReference type="STRING" id="1563681.BFP71_17510"/>
<dbReference type="InterPro" id="IPR050194">
    <property type="entry name" value="Glycosyltransferase_grp1"/>
</dbReference>
<dbReference type="AlphaFoldDB" id="A0A1E5T1G2"/>
<dbReference type="PANTHER" id="PTHR45947:SF3">
    <property type="entry name" value="SULFOQUINOVOSYL TRANSFERASE SQD2"/>
    <property type="match status" value="1"/>
</dbReference>
<dbReference type="Proteomes" id="UP000095552">
    <property type="component" value="Unassembled WGS sequence"/>
</dbReference>
<evidence type="ECO:0000313" key="3">
    <source>
        <dbReference type="EMBL" id="OEK05201.1"/>
    </source>
</evidence>
<evidence type="ECO:0000259" key="2">
    <source>
        <dbReference type="Pfam" id="PF13439"/>
    </source>
</evidence>
<evidence type="ECO:0008006" key="5">
    <source>
        <dbReference type="Google" id="ProtNLM"/>
    </source>
</evidence>
<comment type="caution">
    <text evidence="3">The sequence shown here is derived from an EMBL/GenBank/DDBJ whole genome shotgun (WGS) entry which is preliminary data.</text>
</comment>